<gene>
    <name evidence="1" type="ORF">NTEN_LOCUS23142</name>
</gene>
<dbReference type="EMBL" id="CADCXU010033955">
    <property type="protein sequence ID" value="CAB0019430.1"/>
    <property type="molecule type" value="Genomic_DNA"/>
</dbReference>
<accession>A0A6H5HS48</accession>
<reference evidence="1 2" key="1">
    <citation type="submission" date="2020-02" db="EMBL/GenBank/DDBJ databases">
        <authorList>
            <person name="Ferguson B K."/>
        </authorList>
    </citation>
    <scope>NUCLEOTIDE SEQUENCE [LARGE SCALE GENOMIC DNA]</scope>
</reference>
<name>A0A6H5HS48_9HEMI</name>
<organism evidence="1 2">
    <name type="scientific">Nesidiocoris tenuis</name>
    <dbReference type="NCBI Taxonomy" id="355587"/>
    <lineage>
        <taxon>Eukaryota</taxon>
        <taxon>Metazoa</taxon>
        <taxon>Ecdysozoa</taxon>
        <taxon>Arthropoda</taxon>
        <taxon>Hexapoda</taxon>
        <taxon>Insecta</taxon>
        <taxon>Pterygota</taxon>
        <taxon>Neoptera</taxon>
        <taxon>Paraneoptera</taxon>
        <taxon>Hemiptera</taxon>
        <taxon>Heteroptera</taxon>
        <taxon>Panheteroptera</taxon>
        <taxon>Cimicomorpha</taxon>
        <taxon>Miridae</taxon>
        <taxon>Dicyphina</taxon>
        <taxon>Nesidiocoris</taxon>
    </lineage>
</organism>
<keyword evidence="2" id="KW-1185">Reference proteome</keyword>
<dbReference type="Proteomes" id="UP000479000">
    <property type="component" value="Unassembled WGS sequence"/>
</dbReference>
<dbReference type="AlphaFoldDB" id="A0A6H5HS48"/>
<dbReference type="OrthoDB" id="5874059at2759"/>
<proteinExistence type="predicted"/>
<evidence type="ECO:0000313" key="2">
    <source>
        <dbReference type="Proteomes" id="UP000479000"/>
    </source>
</evidence>
<protein>
    <submittedName>
        <fullName evidence="1">Uncharacterized protein</fullName>
    </submittedName>
</protein>
<evidence type="ECO:0000313" key="1">
    <source>
        <dbReference type="EMBL" id="CAB0019430.1"/>
    </source>
</evidence>
<sequence length="112" mass="13102">MIFRIVFQQIIRREPRLQLGRNPPRTHVFQRIRLLHERILLHRRTGLPERRLFGYGPEEQCDLDGILCLNDHYGQLSVQKTKWGEKEGLVCDCLPGCADPEYNIISTASETM</sequence>